<comment type="caution">
    <text evidence="1">The sequence shown here is derived from an EMBL/GenBank/DDBJ whole genome shotgun (WGS) entry which is preliminary data.</text>
</comment>
<protein>
    <submittedName>
        <fullName evidence="1">Uncharacterized protein</fullName>
    </submittedName>
</protein>
<dbReference type="RefSeq" id="WP_241793904.1">
    <property type="nucleotide sequence ID" value="NZ_JALBUU010000125.1"/>
</dbReference>
<evidence type="ECO:0000313" key="2">
    <source>
        <dbReference type="Proteomes" id="UP001201985"/>
    </source>
</evidence>
<keyword evidence="2" id="KW-1185">Reference proteome</keyword>
<accession>A0ABS9WAN1</accession>
<evidence type="ECO:0000313" key="1">
    <source>
        <dbReference type="EMBL" id="MCI0756361.1"/>
    </source>
</evidence>
<dbReference type="EMBL" id="JALBUU010000125">
    <property type="protein sequence ID" value="MCI0756361.1"/>
    <property type="molecule type" value="Genomic_DNA"/>
</dbReference>
<organism evidence="1 2">
    <name type="scientific">Teichococcus vastitatis</name>
    <dbReference type="NCBI Taxonomy" id="2307076"/>
    <lineage>
        <taxon>Bacteria</taxon>
        <taxon>Pseudomonadati</taxon>
        <taxon>Pseudomonadota</taxon>
        <taxon>Alphaproteobacteria</taxon>
        <taxon>Acetobacterales</taxon>
        <taxon>Roseomonadaceae</taxon>
        <taxon>Roseomonas</taxon>
    </lineage>
</organism>
<reference evidence="1 2" key="1">
    <citation type="submission" date="2022-03" db="EMBL/GenBank/DDBJ databases">
        <title>Complete genome analysis of Roseomonas KG 17.1 : a prolific producer of plant growth promoters.</title>
        <authorList>
            <person name="Saadouli I."/>
            <person name="Najjari A."/>
            <person name="Mosbah A."/>
            <person name="Ouzari H.I."/>
        </authorList>
    </citation>
    <scope>NUCLEOTIDE SEQUENCE [LARGE SCALE GENOMIC DNA]</scope>
    <source>
        <strain evidence="1 2">KG17-1</strain>
    </source>
</reference>
<dbReference type="Proteomes" id="UP001201985">
    <property type="component" value="Unassembled WGS sequence"/>
</dbReference>
<proteinExistence type="predicted"/>
<gene>
    <name evidence="1" type="ORF">MON41_22240</name>
</gene>
<name>A0ABS9WAN1_9PROT</name>
<sequence length="60" mass="6640">MIKALFQPVLEFLCRTIGQVISAAGTNLPRQMKIGLFVRIGYGAFLQRFNRKTVPAASSL</sequence>